<dbReference type="InterPro" id="IPR036390">
    <property type="entry name" value="WH_DNA-bd_sf"/>
</dbReference>
<dbReference type="GO" id="GO:0043565">
    <property type="term" value="F:sequence-specific DNA binding"/>
    <property type="evidence" value="ECO:0007669"/>
    <property type="project" value="TreeGrafter"/>
</dbReference>
<dbReference type="Gene3D" id="3.40.190.290">
    <property type="match status" value="1"/>
</dbReference>
<dbReference type="InterPro" id="IPR058163">
    <property type="entry name" value="LysR-type_TF_proteobact-type"/>
</dbReference>
<evidence type="ECO:0000256" key="4">
    <source>
        <dbReference type="ARBA" id="ARBA00023163"/>
    </source>
</evidence>
<evidence type="ECO:0000256" key="2">
    <source>
        <dbReference type="ARBA" id="ARBA00023015"/>
    </source>
</evidence>
<dbReference type="PROSITE" id="PS50931">
    <property type="entry name" value="HTH_LYSR"/>
    <property type="match status" value="1"/>
</dbReference>
<accession>A0A1C0TWT8</accession>
<dbReference type="Proteomes" id="UP000093366">
    <property type="component" value="Unassembled WGS sequence"/>
</dbReference>
<dbReference type="GO" id="GO:0006351">
    <property type="term" value="P:DNA-templated transcription"/>
    <property type="evidence" value="ECO:0007669"/>
    <property type="project" value="TreeGrafter"/>
</dbReference>
<evidence type="ECO:0000313" key="6">
    <source>
        <dbReference type="EMBL" id="OCQ23704.1"/>
    </source>
</evidence>
<dbReference type="AlphaFoldDB" id="A0A1C0TWT8"/>
<dbReference type="FunFam" id="1.10.10.10:FF:000001">
    <property type="entry name" value="LysR family transcriptional regulator"/>
    <property type="match status" value="1"/>
</dbReference>
<evidence type="ECO:0000256" key="3">
    <source>
        <dbReference type="ARBA" id="ARBA00023125"/>
    </source>
</evidence>
<dbReference type="RefSeq" id="WP_065789718.1">
    <property type="nucleotide sequence ID" value="NZ_MAUJ01000001.1"/>
</dbReference>
<protein>
    <submittedName>
        <fullName evidence="6">LysR family transcriptional regulator</fullName>
    </submittedName>
</protein>
<dbReference type="InterPro" id="IPR005119">
    <property type="entry name" value="LysR_subst-bd"/>
</dbReference>
<proteinExistence type="inferred from homology"/>
<dbReference type="OrthoDB" id="9786526at2"/>
<keyword evidence="3" id="KW-0238">DNA-binding</keyword>
<comment type="similarity">
    <text evidence="1">Belongs to the LysR transcriptional regulatory family.</text>
</comment>
<dbReference type="PANTHER" id="PTHR30537:SF68">
    <property type="entry name" value="TRANSCRIPTIONAL REGULATOR-RELATED"/>
    <property type="match status" value="1"/>
</dbReference>
<comment type="caution">
    <text evidence="6">The sequence shown here is derived from an EMBL/GenBank/DDBJ whole genome shotgun (WGS) entry which is preliminary data.</text>
</comment>
<evidence type="ECO:0000256" key="1">
    <source>
        <dbReference type="ARBA" id="ARBA00009437"/>
    </source>
</evidence>
<evidence type="ECO:0000313" key="7">
    <source>
        <dbReference type="Proteomes" id="UP000093366"/>
    </source>
</evidence>
<gene>
    <name evidence="6" type="ORF">A7985_07110</name>
</gene>
<dbReference type="Pfam" id="PF00126">
    <property type="entry name" value="HTH_1"/>
    <property type="match status" value="1"/>
</dbReference>
<organism evidence="6 7">
    <name type="scientific">Pseudoalteromonas luteoviolacea</name>
    <dbReference type="NCBI Taxonomy" id="43657"/>
    <lineage>
        <taxon>Bacteria</taxon>
        <taxon>Pseudomonadati</taxon>
        <taxon>Pseudomonadota</taxon>
        <taxon>Gammaproteobacteria</taxon>
        <taxon>Alteromonadales</taxon>
        <taxon>Pseudoalteromonadaceae</taxon>
        <taxon>Pseudoalteromonas</taxon>
    </lineage>
</organism>
<feature type="domain" description="HTH lysR-type" evidence="5">
    <location>
        <begin position="1"/>
        <end position="60"/>
    </location>
</feature>
<dbReference type="InterPro" id="IPR000847">
    <property type="entry name" value="LysR_HTH_N"/>
</dbReference>
<dbReference type="EMBL" id="MAUJ01000001">
    <property type="protein sequence ID" value="OCQ23704.1"/>
    <property type="molecule type" value="Genomic_DNA"/>
</dbReference>
<dbReference type="Gene3D" id="1.10.10.10">
    <property type="entry name" value="Winged helix-like DNA-binding domain superfamily/Winged helix DNA-binding domain"/>
    <property type="match status" value="1"/>
</dbReference>
<dbReference type="SUPFAM" id="SSF53850">
    <property type="entry name" value="Periplasmic binding protein-like II"/>
    <property type="match status" value="1"/>
</dbReference>
<dbReference type="SUPFAM" id="SSF46785">
    <property type="entry name" value="Winged helix' DNA-binding domain"/>
    <property type="match status" value="1"/>
</dbReference>
<evidence type="ECO:0000259" key="5">
    <source>
        <dbReference type="PROSITE" id="PS50931"/>
    </source>
</evidence>
<dbReference type="InterPro" id="IPR036388">
    <property type="entry name" value="WH-like_DNA-bd_sf"/>
</dbReference>
<keyword evidence="4" id="KW-0804">Transcription</keyword>
<name>A0A1C0TWT8_9GAMM</name>
<dbReference type="GO" id="GO:0003700">
    <property type="term" value="F:DNA-binding transcription factor activity"/>
    <property type="evidence" value="ECO:0007669"/>
    <property type="project" value="InterPro"/>
</dbReference>
<dbReference type="Pfam" id="PF03466">
    <property type="entry name" value="LysR_substrate"/>
    <property type="match status" value="1"/>
</dbReference>
<dbReference type="PANTHER" id="PTHR30537">
    <property type="entry name" value="HTH-TYPE TRANSCRIPTIONAL REGULATOR"/>
    <property type="match status" value="1"/>
</dbReference>
<keyword evidence="2" id="KW-0805">Transcription regulation</keyword>
<sequence length="299" mass="33596">MKRVLDDLNLFCEVVEQGSLKAASMSTGIPHSTVSRRIEALELALGLTLLQRTTREVTVTPRGKELYLDCSVLFNNLRDSIALAENAEATFKGPLNVSMPVRAGIDFLGAWLIDFASEYPELKLNIALSNTNKNLIKEDIDLAFRVGPLLDSSAIALHLWDIPYSVCAHRSYLEKYNLSQNRVTEHQISTLPCIVAHPAKQWSFLNASSNEVMLSPLQSLVVDDLGLAYHGVLTGKYMAMLPNSMIKSDDVVRLAVDNLNPRTRVMYAYYFGKRHVQSQIKQLVQYIKNRFQKNLQTPI</sequence>
<reference evidence="7" key="1">
    <citation type="submission" date="2016-07" db="EMBL/GenBank/DDBJ databases">
        <authorList>
            <person name="Florea S."/>
            <person name="Webb J.S."/>
            <person name="Jaromczyk J."/>
            <person name="Schardl C.L."/>
        </authorList>
    </citation>
    <scope>NUCLEOTIDE SEQUENCE [LARGE SCALE GENOMIC DNA]</scope>
    <source>
        <strain evidence="7">IPB1</strain>
    </source>
</reference>